<comment type="caution">
    <text evidence="1">The sequence shown here is derived from an EMBL/GenBank/DDBJ whole genome shotgun (WGS) entry which is preliminary data.</text>
</comment>
<gene>
    <name evidence="1" type="ORF">HAX54_025253</name>
</gene>
<dbReference type="Proteomes" id="UP000823775">
    <property type="component" value="Unassembled WGS sequence"/>
</dbReference>
<proteinExistence type="predicted"/>
<organism evidence="1 2">
    <name type="scientific">Datura stramonium</name>
    <name type="common">Jimsonweed</name>
    <name type="synonym">Common thornapple</name>
    <dbReference type="NCBI Taxonomy" id="4076"/>
    <lineage>
        <taxon>Eukaryota</taxon>
        <taxon>Viridiplantae</taxon>
        <taxon>Streptophyta</taxon>
        <taxon>Embryophyta</taxon>
        <taxon>Tracheophyta</taxon>
        <taxon>Spermatophyta</taxon>
        <taxon>Magnoliopsida</taxon>
        <taxon>eudicotyledons</taxon>
        <taxon>Gunneridae</taxon>
        <taxon>Pentapetalae</taxon>
        <taxon>asterids</taxon>
        <taxon>lamiids</taxon>
        <taxon>Solanales</taxon>
        <taxon>Solanaceae</taxon>
        <taxon>Solanoideae</taxon>
        <taxon>Datureae</taxon>
        <taxon>Datura</taxon>
    </lineage>
</organism>
<sequence length="61" mass="6774">MRDALHLSTLPSATLSASWDWDMCLRSLRSATSLCARSFNASLCTPVVDPSMYFLLLKKPP</sequence>
<reference evidence="1 2" key="1">
    <citation type="journal article" date="2021" name="BMC Genomics">
        <title>Datura genome reveals duplications of psychoactive alkaloid biosynthetic genes and high mutation rate following tissue culture.</title>
        <authorList>
            <person name="Rajewski A."/>
            <person name="Carter-House D."/>
            <person name="Stajich J."/>
            <person name="Litt A."/>
        </authorList>
    </citation>
    <scope>NUCLEOTIDE SEQUENCE [LARGE SCALE GENOMIC DNA]</scope>
    <source>
        <strain evidence="1">AR-01</strain>
    </source>
</reference>
<accession>A0ABS8UZG9</accession>
<protein>
    <submittedName>
        <fullName evidence="1">Uncharacterized protein</fullName>
    </submittedName>
</protein>
<keyword evidence="2" id="KW-1185">Reference proteome</keyword>
<evidence type="ECO:0000313" key="1">
    <source>
        <dbReference type="EMBL" id="MCD9640142.1"/>
    </source>
</evidence>
<feature type="non-terminal residue" evidence="1">
    <location>
        <position position="61"/>
    </location>
</feature>
<name>A0ABS8UZG9_DATST</name>
<evidence type="ECO:0000313" key="2">
    <source>
        <dbReference type="Proteomes" id="UP000823775"/>
    </source>
</evidence>
<dbReference type="EMBL" id="JACEIK010003067">
    <property type="protein sequence ID" value="MCD9640142.1"/>
    <property type="molecule type" value="Genomic_DNA"/>
</dbReference>